<accession>C5T8G0</accession>
<proteinExistence type="predicted"/>
<evidence type="ECO:0008006" key="3">
    <source>
        <dbReference type="Google" id="ProtNLM"/>
    </source>
</evidence>
<sequence>MRGVTPRPLRSSRGNRLPAMALALLALFAQFWLAQVSTAHLGQMLQQQALWSDICSTQGSSHSRENPDTPPTHAMGGMNCPVCGTAAASFTPAALPTAVAAPVEDAFYRV</sequence>
<evidence type="ECO:0000313" key="1">
    <source>
        <dbReference type="EMBL" id="EER59243.1"/>
    </source>
</evidence>
<organism evidence="1 2">
    <name type="scientific">Acidovorax delafieldii 2AN</name>
    <dbReference type="NCBI Taxonomy" id="573060"/>
    <lineage>
        <taxon>Bacteria</taxon>
        <taxon>Pseudomonadati</taxon>
        <taxon>Pseudomonadota</taxon>
        <taxon>Betaproteobacteria</taxon>
        <taxon>Burkholderiales</taxon>
        <taxon>Comamonadaceae</taxon>
        <taxon>Acidovorax</taxon>
    </lineage>
</organism>
<dbReference type="AlphaFoldDB" id="C5T8G0"/>
<evidence type="ECO:0000313" key="2">
    <source>
        <dbReference type="Proteomes" id="UP000003856"/>
    </source>
</evidence>
<comment type="caution">
    <text evidence="1">The sequence shown here is derived from an EMBL/GenBank/DDBJ whole genome shotgun (WGS) entry which is preliminary data.</text>
</comment>
<protein>
    <recommendedName>
        <fullName evidence="3">DUF2946 domain-containing protein</fullName>
    </recommendedName>
</protein>
<dbReference type="EMBL" id="ACQT01000147">
    <property type="protein sequence ID" value="EER59243.1"/>
    <property type="molecule type" value="Genomic_DNA"/>
</dbReference>
<feature type="non-terminal residue" evidence="1">
    <location>
        <position position="110"/>
    </location>
</feature>
<name>C5T8G0_ACIDE</name>
<dbReference type="Proteomes" id="UP000003856">
    <property type="component" value="Unassembled WGS sequence"/>
</dbReference>
<dbReference type="Pfam" id="PF11162">
    <property type="entry name" value="DUF2946"/>
    <property type="match status" value="1"/>
</dbReference>
<dbReference type="InterPro" id="IPR021333">
    <property type="entry name" value="DUF2946"/>
</dbReference>
<reference evidence="1 2" key="1">
    <citation type="submission" date="2009-05" db="EMBL/GenBank/DDBJ databases">
        <title>The draft genome of Acidovorax delafieldii 2AN.</title>
        <authorList>
            <consortium name="US DOE Joint Genome Institute (JGI-PGF)"/>
            <person name="Lucas S."/>
            <person name="Copeland A."/>
            <person name="Lapidus A."/>
            <person name="Glavina del Rio T."/>
            <person name="Tice H."/>
            <person name="Bruce D."/>
            <person name="Goodwin L."/>
            <person name="Pitluck S."/>
            <person name="Larimer F."/>
            <person name="Land M.L."/>
            <person name="Hauser L."/>
            <person name="Shelobolina E.S."/>
            <person name="Picardal F."/>
            <person name="Roden E."/>
            <person name="Emerson D."/>
        </authorList>
    </citation>
    <scope>NUCLEOTIDE SEQUENCE [LARGE SCALE GENOMIC DNA]</scope>
    <source>
        <strain evidence="1 2">2AN</strain>
    </source>
</reference>
<keyword evidence="2" id="KW-1185">Reference proteome</keyword>
<gene>
    <name evidence="1" type="ORF">AcdelDRAFT_3190</name>
</gene>